<accession>A0A1F5ZLE1</accession>
<feature type="transmembrane region" description="Helical" evidence="1">
    <location>
        <begin position="330"/>
        <end position="347"/>
    </location>
</feature>
<dbReference type="EMBL" id="MFJE01000056">
    <property type="protein sequence ID" value="OGG13316.1"/>
    <property type="molecule type" value="Genomic_DNA"/>
</dbReference>
<evidence type="ECO:0000313" key="2">
    <source>
        <dbReference type="EMBL" id="OGG13316.1"/>
    </source>
</evidence>
<feature type="transmembrane region" description="Helical" evidence="1">
    <location>
        <begin position="456"/>
        <end position="474"/>
    </location>
</feature>
<gene>
    <name evidence="2" type="ORF">A2773_00765</name>
</gene>
<keyword evidence="1" id="KW-1133">Transmembrane helix</keyword>
<dbReference type="Proteomes" id="UP000177383">
    <property type="component" value="Unassembled WGS sequence"/>
</dbReference>
<evidence type="ECO:0000313" key="3">
    <source>
        <dbReference type="Proteomes" id="UP000177383"/>
    </source>
</evidence>
<dbReference type="STRING" id="1798375.A2773_00765"/>
<dbReference type="AlphaFoldDB" id="A0A1F5ZLE1"/>
<organism evidence="2 3">
    <name type="scientific">Candidatus Gottesmanbacteria bacterium RIFCSPHIGHO2_01_FULL_39_10</name>
    <dbReference type="NCBI Taxonomy" id="1798375"/>
    <lineage>
        <taxon>Bacteria</taxon>
        <taxon>Candidatus Gottesmaniibacteriota</taxon>
    </lineage>
</organism>
<keyword evidence="1" id="KW-0472">Membrane</keyword>
<feature type="transmembrane region" description="Helical" evidence="1">
    <location>
        <begin position="425"/>
        <end position="450"/>
    </location>
</feature>
<keyword evidence="1" id="KW-0812">Transmembrane</keyword>
<evidence type="ECO:0000256" key="1">
    <source>
        <dbReference type="SAM" id="Phobius"/>
    </source>
</evidence>
<comment type="caution">
    <text evidence="2">The sequence shown here is derived from an EMBL/GenBank/DDBJ whole genome shotgun (WGS) entry which is preliminary data.</text>
</comment>
<sequence length="554" mass="64756">MDNSLTTITTPPPTVLPVEVPKPSIPISKYTHALIKRYKEGAPVTAPSNVSKISVSQTVSFAAFLYEKMRNAIEYREDHLIRRAAIERILRRRIVLNPNGHDIAEPLIKELLWARYLENNVMPEDKIAEIQSTIDKYFYLKNEFTVGRPSKEQKKLTDWIIEVASCEIEERLSPDPRREAFTNYVYHLLRDNVRFLNGEEMERDVTIYIAVERAFAKSDDPLIRYHLLKLLIPDFIKGNWQDAQTLLPSFGEIYNKIEKDLAHPFLEQLRRFVKRESPPFLILRDLFEMYPKEYEAILENEEKLMYKIDEICRKRYDETRSKLRRAGVRSFIYIVLTKVIFALALELPYDIYILKSISYLPIVVNILVPPAFMSAIILSVGVPGPDNTKRIQTKIKQIITEDPDIPQKEQNQLVLGKKAKVKSPLLNIGFTFMYILAFLLSFGAIIFILSKFHFNIVSQGIFIFFLTLVTFFAYRIRLIAREYLVLEKEGVLEPIFDFFMLPLLRVGQWLSGEITKINLFIFIFDFVIEAPFKAIFEVVEEWIRFVKSKKEEMV</sequence>
<feature type="transmembrane region" description="Helical" evidence="1">
    <location>
        <begin position="359"/>
        <end position="382"/>
    </location>
</feature>
<protein>
    <submittedName>
        <fullName evidence="2">Uncharacterized protein</fullName>
    </submittedName>
</protein>
<name>A0A1F5ZLE1_9BACT</name>
<proteinExistence type="predicted"/>
<reference evidence="2 3" key="1">
    <citation type="journal article" date="2016" name="Nat. Commun.">
        <title>Thousands of microbial genomes shed light on interconnected biogeochemical processes in an aquifer system.</title>
        <authorList>
            <person name="Anantharaman K."/>
            <person name="Brown C.T."/>
            <person name="Hug L.A."/>
            <person name="Sharon I."/>
            <person name="Castelle C.J."/>
            <person name="Probst A.J."/>
            <person name="Thomas B.C."/>
            <person name="Singh A."/>
            <person name="Wilkins M.J."/>
            <person name="Karaoz U."/>
            <person name="Brodie E.L."/>
            <person name="Williams K.H."/>
            <person name="Hubbard S.S."/>
            <person name="Banfield J.F."/>
        </authorList>
    </citation>
    <scope>NUCLEOTIDE SEQUENCE [LARGE SCALE GENOMIC DNA]</scope>
</reference>